<reference evidence="8" key="1">
    <citation type="submission" date="2019-11" db="EMBL/GenBank/DDBJ databases">
        <authorList>
            <person name="Liu Y."/>
            <person name="Hou J."/>
            <person name="Li T.-Q."/>
            <person name="Guan C.-H."/>
            <person name="Wu X."/>
            <person name="Wu H.-Z."/>
            <person name="Ling F."/>
            <person name="Zhang R."/>
            <person name="Shi X.-G."/>
            <person name="Ren J.-P."/>
            <person name="Chen E.-F."/>
            <person name="Sun J.-M."/>
        </authorList>
    </citation>
    <scope>NUCLEOTIDE SEQUENCE</scope>
    <source>
        <strain evidence="8">Adult_tree_wgs_1</strain>
        <tissue evidence="8">Leaves</tissue>
    </source>
</reference>
<dbReference type="EMBL" id="WJXA01000058">
    <property type="protein sequence ID" value="KAF7116602.1"/>
    <property type="molecule type" value="Genomic_DNA"/>
</dbReference>
<keyword evidence="5" id="KW-0418">Kinase</keyword>
<organism evidence="8 9">
    <name type="scientific">Rhododendron simsii</name>
    <name type="common">Sims's rhododendron</name>
    <dbReference type="NCBI Taxonomy" id="118357"/>
    <lineage>
        <taxon>Eukaryota</taxon>
        <taxon>Viridiplantae</taxon>
        <taxon>Streptophyta</taxon>
        <taxon>Embryophyta</taxon>
        <taxon>Tracheophyta</taxon>
        <taxon>Spermatophyta</taxon>
        <taxon>Magnoliopsida</taxon>
        <taxon>eudicotyledons</taxon>
        <taxon>Gunneridae</taxon>
        <taxon>Pentapetalae</taxon>
        <taxon>asterids</taxon>
        <taxon>Ericales</taxon>
        <taxon>Ericaceae</taxon>
        <taxon>Ericoideae</taxon>
        <taxon>Rhodoreae</taxon>
        <taxon>Rhododendron</taxon>
    </lineage>
</organism>
<evidence type="ECO:0000256" key="4">
    <source>
        <dbReference type="ARBA" id="ARBA00022741"/>
    </source>
</evidence>
<dbReference type="PANTHER" id="PTHR45800">
    <property type="entry name" value="PHOSPHATIDYLINOSITOL 4-KINASE GAMMA"/>
    <property type="match status" value="1"/>
</dbReference>
<keyword evidence="3" id="KW-0808">Transferase</keyword>
<keyword evidence="9" id="KW-1185">Reference proteome</keyword>
<evidence type="ECO:0000256" key="3">
    <source>
        <dbReference type="ARBA" id="ARBA00022679"/>
    </source>
</evidence>
<accession>A0A834FX53</accession>
<dbReference type="InterPro" id="IPR044571">
    <property type="entry name" value="P4KG1-8"/>
</dbReference>
<comment type="similarity">
    <text evidence="1">Belongs to the PI3/PI4-kinase family. Type II PI4K subfamily.</text>
</comment>
<name>A0A834FX53_RHOSS</name>
<keyword evidence="4" id="KW-0547">Nucleotide-binding</keyword>
<dbReference type="GO" id="GO:0005524">
    <property type="term" value="F:ATP binding"/>
    <property type="evidence" value="ECO:0007669"/>
    <property type="project" value="UniProtKB-KW"/>
</dbReference>
<evidence type="ECO:0000313" key="8">
    <source>
        <dbReference type="EMBL" id="KAF7116602.1"/>
    </source>
</evidence>
<evidence type="ECO:0000256" key="2">
    <source>
        <dbReference type="ARBA" id="ARBA00012169"/>
    </source>
</evidence>
<dbReference type="Proteomes" id="UP000626092">
    <property type="component" value="Unassembled WGS sequence"/>
</dbReference>
<keyword evidence="6" id="KW-0067">ATP-binding</keyword>
<dbReference type="PROSITE" id="PS50290">
    <property type="entry name" value="PI3_4_KINASE_3"/>
    <property type="match status" value="1"/>
</dbReference>
<proteinExistence type="inferred from homology"/>
<dbReference type="PANTHER" id="PTHR45800:SF21">
    <property type="entry name" value="PHOSPHATIDYLINOSITOL 4-KINASE GAMMA 8"/>
    <property type="match status" value="1"/>
</dbReference>
<evidence type="ECO:0000256" key="5">
    <source>
        <dbReference type="ARBA" id="ARBA00022777"/>
    </source>
</evidence>
<evidence type="ECO:0000256" key="1">
    <source>
        <dbReference type="ARBA" id="ARBA00008941"/>
    </source>
</evidence>
<protein>
    <recommendedName>
        <fullName evidence="2">1-phosphatidylinositol 4-kinase</fullName>
        <ecNumber evidence="2">2.7.1.67</ecNumber>
    </recommendedName>
</protein>
<feature type="domain" description="PI3K/PI4K catalytic" evidence="7">
    <location>
        <begin position="208"/>
        <end position="537"/>
    </location>
</feature>
<sequence>MTTTRGGSQDGNGLLPLDLAVINIVAGISKRRSEELIKLRQLLFLTCDVLLMKMLQQSPTLIFFFFTEMAVAVDQHHGFSKSFGLPPPPPRRSKHQSQSHSHLEYYNDIIMPEFATKTNFAHTYSFKEAYFEQVSHLGTHRSFSTPCLPLLTTATTSTLDWEEGEEEFDDAVAANIPKIKIIGGQSDLRARALVVEIAMAMAFGGVVDPVPISSSGGPGGAYFLHDKKKSTNYDCTSNPVIAVVKPIDEKPLALNRLEGGFVAGQRMMGQLGIRSSIRVDETGVRELAAYLLDHSGFAGVPPTALVKISQVAFHHHHHVNLIKDAHSIADAKAPTPPPVRPPFYKIASVQRFIEHVSDAGDLGPSAFSVSSIHRIGILDVRLLNLDRHAGNMLVIEQGRGNDKSSVGGGAHELVPIDHGLCLPEWLDDPYFEWLHWPQALVPFSDSEVEYIRNLDPFKDAQLLRIEFPNSMRESSIRVLVLCTIFLKQAVVAGLCLANIGEMMTREFRGGSEEHLSILENICLNAEKAMVMRTSILSLNNDRNCIAHHQCEEETGIFQLDNNHIECNKMRGGHICFGEIGEEEWELFLENFEKLLPEFFESRKNMGSMNQQ</sequence>
<dbReference type="OrthoDB" id="5839at2759"/>
<dbReference type="InterPro" id="IPR000403">
    <property type="entry name" value="PI3/4_kinase_cat_dom"/>
</dbReference>
<evidence type="ECO:0000256" key="6">
    <source>
        <dbReference type="ARBA" id="ARBA00022840"/>
    </source>
</evidence>
<evidence type="ECO:0000313" key="9">
    <source>
        <dbReference type="Proteomes" id="UP000626092"/>
    </source>
</evidence>
<dbReference type="GO" id="GO:0004430">
    <property type="term" value="F:1-phosphatidylinositol 4-kinase activity"/>
    <property type="evidence" value="ECO:0007669"/>
    <property type="project" value="UniProtKB-EC"/>
</dbReference>
<evidence type="ECO:0000259" key="7">
    <source>
        <dbReference type="PROSITE" id="PS50290"/>
    </source>
</evidence>
<gene>
    <name evidence="8" type="ORF">RHSIM_RhsimUnG0019700</name>
</gene>
<comment type="caution">
    <text evidence="8">The sequence shown here is derived from an EMBL/GenBank/DDBJ whole genome shotgun (WGS) entry which is preliminary data.</text>
</comment>
<dbReference type="EC" id="2.7.1.67" evidence="2"/>
<dbReference type="AlphaFoldDB" id="A0A834FX53"/>
<dbReference type="Pfam" id="PF00454">
    <property type="entry name" value="PI3_PI4_kinase"/>
    <property type="match status" value="1"/>
</dbReference>